<dbReference type="Proteomes" id="UP000595472">
    <property type="component" value="Segment"/>
</dbReference>
<reference evidence="1 2" key="1">
    <citation type="submission" date="2020-10" db="EMBL/GenBank/DDBJ databases">
        <authorList>
            <person name="Abad L.A."/>
            <person name="Alter J."/>
            <person name="Becerra C.Y."/>
            <person name="Boehle J."/>
            <person name="Bustos B."/>
            <person name="Connatser B.I."/>
            <person name="Cutright B."/>
            <person name="Gavin J."/>
            <person name="Gomez A.P."/>
            <person name="Grabar K."/>
            <person name="Hur E.Y."/>
            <person name="Ioh M.T."/>
            <person name="Joya-Campos L."/>
            <person name="Lauhon H.N."/>
            <person name="Lee S."/>
            <person name="Maranan R.T."/>
            <person name="Park Y.G."/>
            <person name="Priest M."/>
            <person name="Samuels S.O."/>
            <person name="Sarameh Y.J."/>
            <person name="Schreiber J.M."/>
            <person name="Shepard L."/>
            <person name="Sheth K.J."/>
            <person name="Silva C.A."/>
            <person name="Smyers G.M."/>
            <person name="Tam S."/>
            <person name="Tamura C.M."/>
            <person name="Wucher D.E."/>
            <person name="Donachie S.P."/>
            <person name="Reed F.A."/>
            <person name="Palecanda S."/>
            <person name="Chong R.A."/>
            <person name="Porter M.L."/>
            <person name="Garlena R.A."/>
            <person name="Russell D.A."/>
            <person name="Jacobs-Sera D."/>
            <person name="Hatfull G.F."/>
        </authorList>
    </citation>
    <scope>NUCLEOTIDE SEQUENCE [LARGE SCALE GENOMIC DNA]</scope>
</reference>
<evidence type="ECO:0000313" key="2">
    <source>
        <dbReference type="Proteomes" id="UP000595472"/>
    </source>
</evidence>
<name>A0A7T3N1I3_9CAUD</name>
<dbReference type="KEGG" id="vg:77924007"/>
<sequence length="317" mass="35469">MTVTGIAGIPGFMESALSDFVLHSKEFTKQETAEGRPMSEACGLFLFMAEDWIPGDGWAGKIVFHPITNTSKKQHGFVMDNAEVAETLNAAVAARETVAELVCMTRGWDLNTPWTVAFFEHATKELDRQEVELGAVIPADRRAEMISQYMREEMMDMAQGFERKAADVVRLRVESSSLPILSAPEWLMIRGINALAGIGHSHPSGDADMSPEDYHTTAIVESWRKMFQVRIAGKGQKKDSNLELSRSVGNWIYGVPERVEIFDPTRVRDNGGDGDKLPSILDRHRRLGEPNTFRFAGSSTLMRYDTRGKRGEWRGPF</sequence>
<organism evidence="1 2">
    <name type="scientific">Arthrobacter phage Wollypog</name>
    <dbReference type="NCBI Taxonomy" id="2790985"/>
    <lineage>
        <taxon>Viruses</taxon>
        <taxon>Duplodnaviria</taxon>
        <taxon>Heunggongvirae</taxon>
        <taxon>Uroviricota</taxon>
        <taxon>Caudoviricetes</taxon>
        <taxon>Wollypogvirus</taxon>
        <taxon>Wollypogvirus wollypog</taxon>
    </lineage>
</organism>
<accession>A0A7T3N1I3</accession>
<keyword evidence="2" id="KW-1185">Reference proteome</keyword>
<dbReference type="GeneID" id="77924007"/>
<proteinExistence type="predicted"/>
<protein>
    <submittedName>
        <fullName evidence="1">Uncharacterized protein</fullName>
    </submittedName>
</protein>
<gene>
    <name evidence="1" type="primary">79</name>
    <name evidence="1" type="ORF">SEA_WOLLYPOG_79</name>
</gene>
<dbReference type="EMBL" id="MW055913">
    <property type="protein sequence ID" value="QPX62628.1"/>
    <property type="molecule type" value="Genomic_DNA"/>
</dbReference>
<evidence type="ECO:0000313" key="1">
    <source>
        <dbReference type="EMBL" id="QPX62628.1"/>
    </source>
</evidence>
<dbReference type="RefSeq" id="YP_010648570.1">
    <property type="nucleotide sequence ID" value="NC_070760.1"/>
</dbReference>